<dbReference type="GO" id="GO:0000166">
    <property type="term" value="F:nucleotide binding"/>
    <property type="evidence" value="ECO:0007669"/>
    <property type="project" value="InterPro"/>
</dbReference>
<dbReference type="InterPro" id="IPR036291">
    <property type="entry name" value="NAD(P)-bd_dom_sf"/>
</dbReference>
<accession>A0A5B0DZS8</accession>
<sequence length="310" mass="33429">MKPVQLAIVGLGKIARDQHLPAIAASAGFELAAIASRNASLPGIASFNSLDDMLEQAPDVQAVALCTPPQGRHLLAAQALRAGKHVLLEKPPGATVAEIAPLQALAIENGVSLFTTWHSRHAAAVEPARQVLARAKISSAHVAWKEDVRQWHPGQQWIWEPGGLGVFDPGINALSILTRILPQALFLDQAVLQFPSNRDTPIAATMRFQDGNGLAVTVDLDWRQLGPQIWHIVLETDLGEVRVDEGGKILQVAGQTQVADVDAEYAGIYAHFAELIRRGESDVDLTPLVHVADAFLIGRRETVEPFEDAV</sequence>
<gene>
    <name evidence="2" type="ORF">FPY71_02765</name>
</gene>
<feature type="domain" description="Gfo/Idh/MocA-like oxidoreductase N-terminal" evidence="1">
    <location>
        <begin position="5"/>
        <end position="114"/>
    </location>
</feature>
<name>A0A5B0DZS8_9HYPH</name>
<comment type="caution">
    <text evidence="2">The sequence shown here is derived from an EMBL/GenBank/DDBJ whole genome shotgun (WGS) entry which is preliminary data.</text>
</comment>
<dbReference type="InterPro" id="IPR000683">
    <property type="entry name" value="Gfo/Idh/MocA-like_OxRdtase_N"/>
</dbReference>
<evidence type="ECO:0000313" key="2">
    <source>
        <dbReference type="EMBL" id="KAA0972053.1"/>
    </source>
</evidence>
<dbReference type="SUPFAM" id="SSF51735">
    <property type="entry name" value="NAD(P)-binding Rossmann-fold domains"/>
    <property type="match status" value="1"/>
</dbReference>
<dbReference type="OrthoDB" id="9813657at2"/>
<proteinExistence type="predicted"/>
<dbReference type="PANTHER" id="PTHR43818">
    <property type="entry name" value="BCDNA.GH03377"/>
    <property type="match status" value="1"/>
</dbReference>
<dbReference type="Gene3D" id="3.30.360.10">
    <property type="entry name" value="Dihydrodipicolinate Reductase, domain 2"/>
    <property type="match status" value="1"/>
</dbReference>
<reference evidence="2 3" key="1">
    <citation type="submission" date="2019-08" db="EMBL/GenBank/DDBJ databases">
        <title>Aureimonas fodiniaquatilis sp. nov., isolated from a coal mine wastewater.</title>
        <authorList>
            <person name="Kim W."/>
        </authorList>
    </citation>
    <scope>NUCLEOTIDE SEQUENCE [LARGE SCALE GENOMIC DNA]</scope>
    <source>
        <strain evidence="2 3">CAU 1482</strain>
    </source>
</reference>
<keyword evidence="3" id="KW-1185">Reference proteome</keyword>
<dbReference type="EMBL" id="VTWH01000001">
    <property type="protein sequence ID" value="KAA0972053.1"/>
    <property type="molecule type" value="Genomic_DNA"/>
</dbReference>
<dbReference type="Gene3D" id="3.40.50.720">
    <property type="entry name" value="NAD(P)-binding Rossmann-like Domain"/>
    <property type="match status" value="1"/>
</dbReference>
<dbReference type="RefSeq" id="WP_149297404.1">
    <property type="nucleotide sequence ID" value="NZ_VTWH01000001.1"/>
</dbReference>
<dbReference type="AlphaFoldDB" id="A0A5B0DZS8"/>
<dbReference type="InterPro" id="IPR050463">
    <property type="entry name" value="Gfo/Idh/MocA_oxidrdct_glycsds"/>
</dbReference>
<dbReference type="Proteomes" id="UP000324738">
    <property type="component" value="Unassembled WGS sequence"/>
</dbReference>
<organism evidence="2 3">
    <name type="scientific">Aureimonas fodinaquatilis</name>
    <dbReference type="NCBI Taxonomy" id="2565783"/>
    <lineage>
        <taxon>Bacteria</taxon>
        <taxon>Pseudomonadati</taxon>
        <taxon>Pseudomonadota</taxon>
        <taxon>Alphaproteobacteria</taxon>
        <taxon>Hyphomicrobiales</taxon>
        <taxon>Aurantimonadaceae</taxon>
        <taxon>Aureimonas</taxon>
    </lineage>
</organism>
<dbReference type="PANTHER" id="PTHR43818:SF7">
    <property type="entry name" value="DEHYDROGENASE"/>
    <property type="match status" value="1"/>
</dbReference>
<evidence type="ECO:0000259" key="1">
    <source>
        <dbReference type="Pfam" id="PF01408"/>
    </source>
</evidence>
<dbReference type="Pfam" id="PF01408">
    <property type="entry name" value="GFO_IDH_MocA"/>
    <property type="match status" value="1"/>
</dbReference>
<protein>
    <submittedName>
        <fullName evidence="2">Gfo/Idh/MocA family oxidoreductase</fullName>
    </submittedName>
</protein>
<evidence type="ECO:0000313" key="3">
    <source>
        <dbReference type="Proteomes" id="UP000324738"/>
    </source>
</evidence>